<dbReference type="Proteomes" id="UP000278807">
    <property type="component" value="Unassembled WGS sequence"/>
</dbReference>
<dbReference type="WBParaSite" id="HNAJ_0000801401-mRNA-1">
    <property type="protein sequence ID" value="HNAJ_0000801401-mRNA-1"/>
    <property type="gene ID" value="HNAJ_0000801401"/>
</dbReference>
<dbReference type="Gene3D" id="2.20.100.10">
    <property type="entry name" value="Thrombospondin type-1 (TSP1) repeat"/>
    <property type="match status" value="1"/>
</dbReference>
<proteinExistence type="predicted"/>
<evidence type="ECO:0000256" key="1">
    <source>
        <dbReference type="SAM" id="Phobius"/>
    </source>
</evidence>
<dbReference type="SMART" id="SM00209">
    <property type="entry name" value="TSP1"/>
    <property type="match status" value="1"/>
</dbReference>
<evidence type="ECO:0000313" key="3">
    <source>
        <dbReference type="EMBL" id="VDO03870.1"/>
    </source>
</evidence>
<dbReference type="STRING" id="102285.A0A0R3TLA9"/>
<evidence type="ECO:0000259" key="2">
    <source>
        <dbReference type="PROSITE" id="PS01186"/>
    </source>
</evidence>
<accession>A0A0R3TLA9</accession>
<feature type="transmembrane region" description="Helical" evidence="1">
    <location>
        <begin position="505"/>
        <end position="525"/>
    </location>
</feature>
<keyword evidence="1" id="KW-1133">Transmembrane helix</keyword>
<dbReference type="PROSITE" id="PS50092">
    <property type="entry name" value="TSP1"/>
    <property type="match status" value="1"/>
</dbReference>
<dbReference type="EMBL" id="UZAE01012171">
    <property type="protein sequence ID" value="VDO03870.1"/>
    <property type="molecule type" value="Genomic_DNA"/>
</dbReference>
<gene>
    <name evidence="3" type="ORF">HNAJ_LOCUS8010</name>
</gene>
<reference evidence="3 4" key="2">
    <citation type="submission" date="2018-11" db="EMBL/GenBank/DDBJ databases">
        <authorList>
            <consortium name="Pathogen Informatics"/>
        </authorList>
    </citation>
    <scope>NUCLEOTIDE SEQUENCE [LARGE SCALE GENOMIC DNA]</scope>
</reference>
<name>A0A0R3TLA9_RODNA</name>
<dbReference type="InterPro" id="IPR000742">
    <property type="entry name" value="EGF"/>
</dbReference>
<feature type="domain" description="EGF-like" evidence="2">
    <location>
        <begin position="385"/>
        <end position="396"/>
    </location>
</feature>
<keyword evidence="4" id="KW-1185">Reference proteome</keyword>
<dbReference type="OrthoDB" id="6130531at2759"/>
<protein>
    <submittedName>
        <fullName evidence="5">EGF-like domain-containing protein</fullName>
    </submittedName>
</protein>
<organism evidence="5">
    <name type="scientific">Rodentolepis nana</name>
    <name type="common">Dwarf tapeworm</name>
    <name type="synonym">Hymenolepis nana</name>
    <dbReference type="NCBI Taxonomy" id="102285"/>
    <lineage>
        <taxon>Eukaryota</taxon>
        <taxon>Metazoa</taxon>
        <taxon>Spiralia</taxon>
        <taxon>Lophotrochozoa</taxon>
        <taxon>Platyhelminthes</taxon>
        <taxon>Cestoda</taxon>
        <taxon>Eucestoda</taxon>
        <taxon>Cyclophyllidea</taxon>
        <taxon>Hymenolepididae</taxon>
        <taxon>Rodentolepis</taxon>
    </lineage>
</organism>
<evidence type="ECO:0000313" key="5">
    <source>
        <dbReference type="WBParaSite" id="HNAJ_0000801401-mRNA-1"/>
    </source>
</evidence>
<dbReference type="InterPro" id="IPR000884">
    <property type="entry name" value="TSP1_rpt"/>
</dbReference>
<evidence type="ECO:0000313" key="4">
    <source>
        <dbReference type="Proteomes" id="UP000278807"/>
    </source>
</evidence>
<sequence>MSDYSYLKSLIRLPQSYSYGLKIGFPPGIIGSELLPIVSPPSKGSLRIKPWFNKRRSKWIREFSSEKDLEEMCIKGNQYWLTCAFRWMQLLDHQKIFNDIQNTRNLEFKAAMQQAVPSADLYRMEYILNLCHFRRIYQIHSNNLFMIPDPYGLCPRVCDERSGAFRESEEENMKKAGLLKLGKRSLQCEFPDDLPNFLSSVCTPDPRDWRAPGYLAESIANYTNHSSSWRFEPPSYYKNLQCDREGTHDIGYICLDGKGQPIKGFLSPHCRKAEYCICKPMYYGANCEKRKNPCEQPIGKTPSGDVACRVSGGNKCIPDMVSSSYSCQCLPSFRRFDYKEGPMAGKDNCAELINVCLATKCHHGYCISAAERDPETGKMAIIGKCVCNRGWRGRFCSQPYPINNWTPWTSWSACEPSCQQGLYEGGRYRYRKRMCIDPYHEDCQFTELVSSSGIRKYRNPLVIERRICRPRPCDRYLRLATESIEKAPPEAVIVTFQTMHMIESALGLLCILLLLVTTIAFWSVWMQNKRASKAAKETYKKIQATLKSKENF</sequence>
<keyword evidence="1" id="KW-0812">Transmembrane</keyword>
<keyword evidence="1" id="KW-0472">Membrane</keyword>
<dbReference type="InterPro" id="IPR036383">
    <property type="entry name" value="TSP1_rpt_sf"/>
</dbReference>
<dbReference type="PROSITE" id="PS01186">
    <property type="entry name" value="EGF_2"/>
    <property type="match status" value="1"/>
</dbReference>
<dbReference type="AlphaFoldDB" id="A0A0R3TLA9"/>
<reference evidence="5" key="1">
    <citation type="submission" date="2017-02" db="UniProtKB">
        <authorList>
            <consortium name="WormBaseParasite"/>
        </authorList>
    </citation>
    <scope>IDENTIFICATION</scope>
</reference>